<feature type="compositionally biased region" description="Basic and acidic residues" evidence="1">
    <location>
        <begin position="649"/>
        <end position="678"/>
    </location>
</feature>
<dbReference type="PANTHER" id="PTHR45184">
    <property type="entry name" value="DNAJ PROTEIN ERDJ3A"/>
    <property type="match status" value="1"/>
</dbReference>
<organism evidence="3">
    <name type="scientific">Achlya hypogyna</name>
    <name type="common">Oomycete</name>
    <name type="synonym">Protoachlya hypogyna</name>
    <dbReference type="NCBI Taxonomy" id="1202772"/>
    <lineage>
        <taxon>Eukaryota</taxon>
        <taxon>Sar</taxon>
        <taxon>Stramenopiles</taxon>
        <taxon>Oomycota</taxon>
        <taxon>Saprolegniomycetes</taxon>
        <taxon>Saprolegniales</taxon>
        <taxon>Achlyaceae</taxon>
        <taxon>Achlya</taxon>
    </lineage>
</organism>
<dbReference type="PANTHER" id="PTHR45184:SF1">
    <property type="entry name" value="DNAJ PROTEIN ERDJ3A"/>
    <property type="match status" value="1"/>
</dbReference>
<dbReference type="OrthoDB" id="298672at2759"/>
<feature type="compositionally biased region" description="Basic residues" evidence="1">
    <location>
        <begin position="679"/>
        <end position="691"/>
    </location>
</feature>
<name>A0A0A7CP33_ACHHY</name>
<dbReference type="EMBL" id="KM038733">
    <property type="protein sequence ID" value="AIG56194.1"/>
    <property type="molecule type" value="Genomic_DNA"/>
</dbReference>
<keyword evidence="5" id="KW-1185">Reference proteome</keyword>
<dbReference type="AlphaFoldDB" id="A0A0A7CP33"/>
<evidence type="ECO:0000313" key="3">
    <source>
        <dbReference type="EMBL" id="AIG56194.1"/>
    </source>
</evidence>
<sequence length="697" mass="75600">MWRALLATVVALTASLAAASDSWPYEHVLQVSSTKELRASGMEATSKLWLLLYCDANEAHALSVLNDVAGDMPYAVNAGWLSKEAASALGLQSLKPPMLVQLREAPAWNPYKERLYRPPEPVPITPSQVDARTIKKVVRERAPSKVLTSWNSSWPATETRIILVTKKRTPSVLYKSLSIEYPTIAFYLVGEDDGRQFSAETLPALFVGKSLTSLEAFPADKDLTSYDDLAAFVAPHVPAATDDTSATQWLSPQAFEDALEEATATKKAEAWLVVAQPEPSAPLDVAADAAWQQCVDDIRAKAGLLVHIAFVQCPADVAWCATPLVGYLPYGAGAKSVAQLQRLPSVAAAASTVLASLPDTTSALYGETDLNAFFGRMLSRNVISFVLFTTKSEAPVLFQALALAFPDKLQFGVVYHPTPEIKTQFGISHVPAMVAVMAPRDSGVPKEQFAMAFYDKKTLGPPTFENVERFLSQVVATYAPSAAEPATTKDAVVVLEATDSASFAETCQGAVLCVVGVVERGNEHAELWTELATNAVRNGSPFVFLWVDGRCQARLAQQLGVESWQVPAVTVYSPVRHRFAAHAGVLDSRSVAAFAHAVLYSKTATSPVDGALEWTDAEACVAVPEPTEPIVEEDLEDMADMMQEILADEARQKEELKRALKEEEEAQRAAEKAKAPKDKPKKKKKKGKKTKPTKDEL</sequence>
<evidence type="ECO:0000256" key="2">
    <source>
        <dbReference type="SAM" id="SignalP"/>
    </source>
</evidence>
<dbReference type="InterPro" id="IPR052842">
    <property type="entry name" value="ER_Co-chaperone"/>
</dbReference>
<evidence type="ECO:0000313" key="4">
    <source>
        <dbReference type="EMBL" id="OQR98039.1"/>
    </source>
</evidence>
<evidence type="ECO:0000313" key="5">
    <source>
        <dbReference type="Proteomes" id="UP000243579"/>
    </source>
</evidence>
<feature type="signal peptide" evidence="2">
    <location>
        <begin position="1"/>
        <end position="19"/>
    </location>
</feature>
<feature type="chain" id="PRO_5002037123" evidence="2">
    <location>
        <begin position="20"/>
        <end position="697"/>
    </location>
</feature>
<evidence type="ECO:0000256" key="1">
    <source>
        <dbReference type="SAM" id="MobiDB-lite"/>
    </source>
</evidence>
<protein>
    <submittedName>
        <fullName evidence="3">Secreted protein</fullName>
    </submittedName>
</protein>
<gene>
    <name evidence="4" type="ORF">ACHHYP_09295</name>
</gene>
<dbReference type="Proteomes" id="UP000243579">
    <property type="component" value="Unassembled WGS sequence"/>
</dbReference>
<feature type="region of interest" description="Disordered" evidence="1">
    <location>
        <begin position="649"/>
        <end position="697"/>
    </location>
</feature>
<reference evidence="3 5" key="1">
    <citation type="journal article" date="2014" name="Genome Biol. Evol.">
        <title>The secreted proteins of Achlya hypogyna and Thraustotheca clavata identify the ancestral oomycete secretome and reveal gene acquisitions by horizontal gene transfer.</title>
        <authorList>
            <person name="Misner I."/>
            <person name="Blouin N."/>
            <person name="Leonard G."/>
            <person name="Richards T.A."/>
            <person name="Lane C.E."/>
        </authorList>
    </citation>
    <scope>NUCLEOTIDE SEQUENCE</scope>
    <source>
        <strain evidence="3 5">ATCC 48635</strain>
    </source>
</reference>
<dbReference type="STRING" id="1202772.A0A0A7CP33"/>
<accession>A0A0A7CP33</accession>
<keyword evidence="2" id="KW-0732">Signal</keyword>
<proteinExistence type="predicted"/>
<dbReference type="EMBL" id="JNBR01000091">
    <property type="protein sequence ID" value="OQR98039.1"/>
    <property type="molecule type" value="Genomic_DNA"/>
</dbReference>